<proteinExistence type="predicted"/>
<gene>
    <name evidence="2" type="ORF">MM415A00614_0007</name>
    <name evidence="1" type="ORF">MM415B01864_0016</name>
</gene>
<evidence type="ECO:0000313" key="2">
    <source>
        <dbReference type="EMBL" id="QJA80938.1"/>
    </source>
</evidence>
<sequence length="76" mass="8504">MQASHTMALILYNTMIATSPSYKQDQAAKKGRMWTQFLDSLEWGKVKKDTKSPSVSDLRKTFTLAGIPVKVINKGD</sequence>
<evidence type="ECO:0000313" key="1">
    <source>
        <dbReference type="EMBL" id="QJA56393.1"/>
    </source>
</evidence>
<accession>A0A6M3KHH6</accession>
<dbReference type="EMBL" id="MT142442">
    <property type="protein sequence ID" value="QJA80938.1"/>
    <property type="molecule type" value="Genomic_DNA"/>
</dbReference>
<dbReference type="EMBL" id="MT141215">
    <property type="protein sequence ID" value="QJA56393.1"/>
    <property type="molecule type" value="Genomic_DNA"/>
</dbReference>
<dbReference type="AlphaFoldDB" id="A0A6M3KHH6"/>
<reference evidence="2" key="1">
    <citation type="submission" date="2020-03" db="EMBL/GenBank/DDBJ databases">
        <title>The deep terrestrial virosphere.</title>
        <authorList>
            <person name="Holmfeldt K."/>
            <person name="Nilsson E."/>
            <person name="Simone D."/>
            <person name="Lopez-Fernandez M."/>
            <person name="Wu X."/>
            <person name="de Brujin I."/>
            <person name="Lundin D."/>
            <person name="Andersson A."/>
            <person name="Bertilsson S."/>
            <person name="Dopson M."/>
        </authorList>
    </citation>
    <scope>NUCLEOTIDE SEQUENCE</scope>
    <source>
        <strain evidence="2">MM415A00614</strain>
        <strain evidence="1">MM415B01864</strain>
    </source>
</reference>
<name>A0A6M3KHH6_9ZZZZ</name>
<protein>
    <submittedName>
        <fullName evidence="2">Uncharacterized protein</fullName>
    </submittedName>
</protein>
<organism evidence="2">
    <name type="scientific">viral metagenome</name>
    <dbReference type="NCBI Taxonomy" id="1070528"/>
    <lineage>
        <taxon>unclassified sequences</taxon>
        <taxon>metagenomes</taxon>
        <taxon>organismal metagenomes</taxon>
    </lineage>
</organism>